<gene>
    <name evidence="2" type="ORF">GE300_15095</name>
</gene>
<dbReference type="Proteomes" id="UP000474957">
    <property type="component" value="Unassembled WGS sequence"/>
</dbReference>
<proteinExistence type="predicted"/>
<name>A0A6L5Z4F9_9RHOB</name>
<protein>
    <submittedName>
        <fullName evidence="2">VOC family protein</fullName>
    </submittedName>
</protein>
<dbReference type="Pfam" id="PF13468">
    <property type="entry name" value="Glyoxalase_3"/>
    <property type="match status" value="1"/>
</dbReference>
<feature type="domain" description="Glyoxalase-like" evidence="1">
    <location>
        <begin position="5"/>
        <end position="178"/>
    </location>
</feature>
<dbReference type="PANTHER" id="PTHR40265:SF1">
    <property type="entry name" value="GLYOXALASE-LIKE DOMAIN-CONTAINING PROTEIN"/>
    <property type="match status" value="1"/>
</dbReference>
<evidence type="ECO:0000259" key="1">
    <source>
        <dbReference type="Pfam" id="PF13468"/>
    </source>
</evidence>
<organism evidence="2 3">
    <name type="scientific">Halovulum marinum</name>
    <dbReference type="NCBI Taxonomy" id="2662447"/>
    <lineage>
        <taxon>Bacteria</taxon>
        <taxon>Pseudomonadati</taxon>
        <taxon>Pseudomonadota</taxon>
        <taxon>Alphaproteobacteria</taxon>
        <taxon>Rhodobacterales</taxon>
        <taxon>Paracoccaceae</taxon>
        <taxon>Halovulum</taxon>
    </lineage>
</organism>
<dbReference type="Gene3D" id="3.10.180.10">
    <property type="entry name" value="2,3-Dihydroxybiphenyl 1,2-Dioxygenase, domain 1"/>
    <property type="match status" value="1"/>
</dbReference>
<dbReference type="RefSeq" id="WP_154447548.1">
    <property type="nucleotide sequence ID" value="NZ_WIND01000013.1"/>
</dbReference>
<comment type="caution">
    <text evidence="2">The sequence shown here is derived from an EMBL/GenBank/DDBJ whole genome shotgun (WGS) entry which is preliminary data.</text>
</comment>
<dbReference type="InterPro" id="IPR025870">
    <property type="entry name" value="Glyoxalase-like_dom"/>
</dbReference>
<sequence>MTLTLDHILLGAPDLDAATTAFSALSGVTPSGGGSHPGFGTRNKLVSLGEALFFEVIAPDPEQLAKGRRADGLSDLAAPKMMAFCLRSSDLLALSERATAAGLSPQTPVPMSRTRPDGVTLNWEILYLDTEGWGDAVPFVIDWKGSPHPAETSPEGCALTDFAVLHPDAAKLRAVYEAMGIDVPVKSALAPGFLLKLDTPNGEVVLT</sequence>
<keyword evidence="3" id="KW-1185">Reference proteome</keyword>
<dbReference type="InterPro" id="IPR029068">
    <property type="entry name" value="Glyas_Bleomycin-R_OHBP_Dase"/>
</dbReference>
<evidence type="ECO:0000313" key="3">
    <source>
        <dbReference type="Proteomes" id="UP000474957"/>
    </source>
</evidence>
<reference evidence="2 3" key="1">
    <citation type="submission" date="2019-10" db="EMBL/GenBank/DDBJ databases">
        <title>Cognatihalovulum marinum gen. nov. sp. nov., a new member of the family Rhodobacteraceae isolated from deep seawater of the Northwest Indian Ocean.</title>
        <authorList>
            <person name="Ruan C."/>
            <person name="Wang J."/>
            <person name="Zheng X."/>
            <person name="Song L."/>
            <person name="Zhu Y."/>
            <person name="Huang Y."/>
            <person name="Lu Z."/>
            <person name="Du W."/>
            <person name="Huang L."/>
            <person name="Dai X."/>
        </authorList>
    </citation>
    <scope>NUCLEOTIDE SEQUENCE [LARGE SCALE GENOMIC DNA]</scope>
    <source>
        <strain evidence="2 3">2CG4</strain>
    </source>
</reference>
<dbReference type="PANTHER" id="PTHR40265">
    <property type="entry name" value="BLL2707 PROTEIN"/>
    <property type="match status" value="1"/>
</dbReference>
<dbReference type="EMBL" id="WIND01000013">
    <property type="protein sequence ID" value="MSU90922.1"/>
    <property type="molecule type" value="Genomic_DNA"/>
</dbReference>
<accession>A0A6L5Z4F9</accession>
<dbReference type="AlphaFoldDB" id="A0A6L5Z4F9"/>
<dbReference type="SUPFAM" id="SSF54593">
    <property type="entry name" value="Glyoxalase/Bleomycin resistance protein/Dihydroxybiphenyl dioxygenase"/>
    <property type="match status" value="1"/>
</dbReference>
<evidence type="ECO:0000313" key="2">
    <source>
        <dbReference type="EMBL" id="MSU90922.1"/>
    </source>
</evidence>